<dbReference type="EMBL" id="JADKFW010000004">
    <property type="protein sequence ID" value="MBK9716948.1"/>
    <property type="molecule type" value="Genomic_DNA"/>
</dbReference>
<sequence>MENSKGNPIAAKFKMPVNPIAIIHVNVVNVKTGKIDIDQTILIDKNMITNVGAFKKTKIPLEASIIDASGKYAMPGMTDGHIHFFQSGGLYTRPDGINMPSVYPYEKDQKWLKDNMYDLMARYLACGITNVIDVGGPMSNFDIREKVNNEISSPNALVTGPLISTIQPIGFNKDDLPIIKASSEKEAREMVRKQLPFKPDFIKIWFSE</sequence>
<dbReference type="InterPro" id="IPR032466">
    <property type="entry name" value="Metal_Hydrolase"/>
</dbReference>
<reference evidence="1 2" key="1">
    <citation type="submission" date="2020-10" db="EMBL/GenBank/DDBJ databases">
        <title>Connecting structure to function with the recovery of over 1000 high-quality activated sludge metagenome-assembled genomes encoding full-length rRNA genes using long-read sequencing.</title>
        <authorList>
            <person name="Singleton C.M."/>
            <person name="Petriglieri F."/>
            <person name="Kristensen J.M."/>
            <person name="Kirkegaard R.H."/>
            <person name="Michaelsen T.Y."/>
            <person name="Andersen M.H."/>
            <person name="Karst S.M."/>
            <person name="Dueholm M.S."/>
            <person name="Nielsen P.H."/>
            <person name="Albertsen M."/>
        </authorList>
    </citation>
    <scope>NUCLEOTIDE SEQUENCE [LARGE SCALE GENOMIC DNA]</scope>
    <source>
        <strain evidence="1">Ribe_18-Q3-R11-54_BAT3C.373</strain>
    </source>
</reference>
<dbReference type="InterPro" id="IPR051781">
    <property type="entry name" value="Metallo-dep_Hydrolase"/>
</dbReference>
<dbReference type="Proteomes" id="UP000808349">
    <property type="component" value="Unassembled WGS sequence"/>
</dbReference>
<dbReference type="PANTHER" id="PTHR43135">
    <property type="entry name" value="ALPHA-D-RIBOSE 1-METHYLPHOSPHONATE 5-TRIPHOSPHATE DIPHOSPHATASE"/>
    <property type="match status" value="1"/>
</dbReference>
<evidence type="ECO:0000313" key="2">
    <source>
        <dbReference type="Proteomes" id="UP000808349"/>
    </source>
</evidence>
<dbReference type="AlphaFoldDB" id="A0A9D7S846"/>
<proteinExistence type="predicted"/>
<protein>
    <recommendedName>
        <fullName evidence="3">Amidohydrolase-related domain-containing protein</fullName>
    </recommendedName>
</protein>
<organism evidence="1 2">
    <name type="scientific">Candidatus Defluviibacterium haderslevense</name>
    <dbReference type="NCBI Taxonomy" id="2981993"/>
    <lineage>
        <taxon>Bacteria</taxon>
        <taxon>Pseudomonadati</taxon>
        <taxon>Bacteroidota</taxon>
        <taxon>Saprospiria</taxon>
        <taxon>Saprospirales</taxon>
        <taxon>Saprospiraceae</taxon>
        <taxon>Candidatus Defluviibacterium</taxon>
    </lineage>
</organism>
<dbReference type="PANTHER" id="PTHR43135:SF3">
    <property type="entry name" value="ALPHA-D-RIBOSE 1-METHYLPHOSPHONATE 5-TRIPHOSPHATE DIPHOSPHATASE"/>
    <property type="match status" value="1"/>
</dbReference>
<evidence type="ECO:0000313" key="1">
    <source>
        <dbReference type="EMBL" id="MBK9716948.1"/>
    </source>
</evidence>
<evidence type="ECO:0008006" key="3">
    <source>
        <dbReference type="Google" id="ProtNLM"/>
    </source>
</evidence>
<name>A0A9D7S846_9BACT</name>
<dbReference type="SUPFAM" id="SSF51338">
    <property type="entry name" value="Composite domain of metallo-dependent hydrolases"/>
    <property type="match status" value="1"/>
</dbReference>
<gene>
    <name evidence="1" type="ORF">IPO85_05425</name>
</gene>
<dbReference type="GO" id="GO:0016810">
    <property type="term" value="F:hydrolase activity, acting on carbon-nitrogen (but not peptide) bonds"/>
    <property type="evidence" value="ECO:0007669"/>
    <property type="project" value="InterPro"/>
</dbReference>
<comment type="caution">
    <text evidence="1">The sequence shown here is derived from an EMBL/GenBank/DDBJ whole genome shotgun (WGS) entry which is preliminary data.</text>
</comment>
<dbReference type="SUPFAM" id="SSF51556">
    <property type="entry name" value="Metallo-dependent hydrolases"/>
    <property type="match status" value="1"/>
</dbReference>
<dbReference type="Gene3D" id="2.30.40.10">
    <property type="entry name" value="Urease, subunit C, domain 1"/>
    <property type="match status" value="1"/>
</dbReference>
<dbReference type="InterPro" id="IPR011059">
    <property type="entry name" value="Metal-dep_hydrolase_composite"/>
</dbReference>
<accession>A0A9D7S846</accession>
<dbReference type="Gene3D" id="3.20.20.140">
    <property type="entry name" value="Metal-dependent hydrolases"/>
    <property type="match status" value="1"/>
</dbReference>